<dbReference type="Pfam" id="PF00168">
    <property type="entry name" value="C2"/>
    <property type="match status" value="4"/>
</dbReference>
<evidence type="ECO:0000313" key="11">
    <source>
        <dbReference type="EMBL" id="WFD17957.1"/>
    </source>
</evidence>
<feature type="compositionally biased region" description="Low complexity" evidence="7">
    <location>
        <begin position="1592"/>
        <end position="1609"/>
    </location>
</feature>
<evidence type="ECO:0000256" key="8">
    <source>
        <dbReference type="SAM" id="Phobius"/>
    </source>
</evidence>
<evidence type="ECO:0000256" key="2">
    <source>
        <dbReference type="ARBA" id="ARBA00009947"/>
    </source>
</evidence>
<protein>
    <recommendedName>
        <fullName evidence="13">Tricalbin</fullName>
    </recommendedName>
</protein>
<feature type="compositionally biased region" description="Acidic residues" evidence="7">
    <location>
        <begin position="164"/>
        <end position="174"/>
    </location>
</feature>
<evidence type="ECO:0000313" key="12">
    <source>
        <dbReference type="Proteomes" id="UP001220961"/>
    </source>
</evidence>
<name>A0AAF0E8B2_9BASI</name>
<feature type="domain" description="C2" evidence="9">
    <location>
        <begin position="702"/>
        <end position="825"/>
    </location>
</feature>
<dbReference type="GO" id="GO:0008289">
    <property type="term" value="F:lipid binding"/>
    <property type="evidence" value="ECO:0007669"/>
    <property type="project" value="UniProtKB-KW"/>
</dbReference>
<feature type="transmembrane region" description="Helical" evidence="8">
    <location>
        <begin position="437"/>
        <end position="458"/>
    </location>
</feature>
<feature type="compositionally biased region" description="Polar residues" evidence="7">
    <location>
        <begin position="1167"/>
        <end position="1176"/>
    </location>
</feature>
<keyword evidence="5" id="KW-0446">Lipid-binding</keyword>
<keyword evidence="8" id="KW-0812">Transmembrane</keyword>
<feature type="domain" description="C2" evidence="9">
    <location>
        <begin position="990"/>
        <end position="1106"/>
    </location>
</feature>
<dbReference type="InterPro" id="IPR000008">
    <property type="entry name" value="C2_dom"/>
</dbReference>
<dbReference type="InterPro" id="IPR037762">
    <property type="entry name" value="C2C_Tricalbin"/>
</dbReference>
<feature type="region of interest" description="Disordered" evidence="7">
    <location>
        <begin position="210"/>
        <end position="241"/>
    </location>
</feature>
<feature type="region of interest" description="Disordered" evidence="7">
    <location>
        <begin position="299"/>
        <end position="350"/>
    </location>
</feature>
<keyword evidence="12" id="KW-1185">Reference proteome</keyword>
<dbReference type="InterPro" id="IPR002164">
    <property type="entry name" value="NAP_family"/>
</dbReference>
<feature type="compositionally biased region" description="Acidic residues" evidence="7">
    <location>
        <begin position="217"/>
        <end position="241"/>
    </location>
</feature>
<dbReference type="Gene3D" id="2.60.40.150">
    <property type="entry name" value="C2 domain"/>
    <property type="match status" value="4"/>
</dbReference>
<evidence type="ECO:0000256" key="6">
    <source>
        <dbReference type="ARBA" id="ARBA00023136"/>
    </source>
</evidence>
<evidence type="ECO:0000256" key="3">
    <source>
        <dbReference type="ARBA" id="ARBA00022448"/>
    </source>
</evidence>
<dbReference type="GO" id="GO:0006869">
    <property type="term" value="P:lipid transport"/>
    <property type="evidence" value="ECO:0007669"/>
    <property type="project" value="UniProtKB-KW"/>
</dbReference>
<keyword evidence="4" id="KW-0445">Lipid transport</keyword>
<comment type="similarity">
    <text evidence="2">Belongs to the nucleosome assembly protein (NAP) family.</text>
</comment>
<feature type="region of interest" description="Disordered" evidence="7">
    <location>
        <begin position="155"/>
        <end position="176"/>
    </location>
</feature>
<dbReference type="CDD" id="cd04040">
    <property type="entry name" value="C2D_Tricalbin-like"/>
    <property type="match status" value="1"/>
</dbReference>
<gene>
    <name evidence="11" type="ORF">MCAP1_000168</name>
</gene>
<feature type="domain" description="SMP-LTD" evidence="10">
    <location>
        <begin position="506"/>
        <end position="711"/>
    </location>
</feature>
<feature type="transmembrane region" description="Helical" evidence="8">
    <location>
        <begin position="464"/>
        <end position="481"/>
    </location>
</feature>
<dbReference type="PROSITE" id="PS51847">
    <property type="entry name" value="SMP"/>
    <property type="match status" value="1"/>
</dbReference>
<dbReference type="InterPro" id="IPR037756">
    <property type="entry name" value="C2D_Tricalbin"/>
</dbReference>
<evidence type="ECO:0000259" key="10">
    <source>
        <dbReference type="PROSITE" id="PS51847"/>
    </source>
</evidence>
<feature type="region of interest" description="Disordered" evidence="7">
    <location>
        <begin position="1160"/>
        <end position="1214"/>
    </location>
</feature>
<dbReference type="SUPFAM" id="SSF143113">
    <property type="entry name" value="NAP-like"/>
    <property type="match status" value="1"/>
</dbReference>
<dbReference type="PROSITE" id="PS50004">
    <property type="entry name" value="C2"/>
    <property type="match status" value="4"/>
</dbReference>
<dbReference type="GO" id="GO:0016020">
    <property type="term" value="C:membrane"/>
    <property type="evidence" value="ECO:0007669"/>
    <property type="project" value="UniProtKB-SubCell"/>
</dbReference>
<dbReference type="GO" id="GO:0006334">
    <property type="term" value="P:nucleosome assembly"/>
    <property type="evidence" value="ECO:0007669"/>
    <property type="project" value="InterPro"/>
</dbReference>
<organism evidence="11 12">
    <name type="scientific">Malassezia caprae</name>
    <dbReference type="NCBI Taxonomy" id="1381934"/>
    <lineage>
        <taxon>Eukaryota</taxon>
        <taxon>Fungi</taxon>
        <taxon>Dikarya</taxon>
        <taxon>Basidiomycota</taxon>
        <taxon>Ustilaginomycotina</taxon>
        <taxon>Malasseziomycetes</taxon>
        <taxon>Malasseziales</taxon>
        <taxon>Malasseziaceae</taxon>
        <taxon>Malassezia</taxon>
    </lineage>
</organism>
<dbReference type="Pfam" id="PF24920">
    <property type="entry name" value="C2_TCB1"/>
    <property type="match status" value="1"/>
</dbReference>
<dbReference type="SMART" id="SM00239">
    <property type="entry name" value="C2"/>
    <property type="match status" value="4"/>
</dbReference>
<dbReference type="CDD" id="cd21678">
    <property type="entry name" value="SMP_TCB"/>
    <property type="match status" value="1"/>
</dbReference>
<proteinExistence type="inferred from homology"/>
<dbReference type="PANTHER" id="PTHR46980">
    <property type="entry name" value="TRICALBIN-1-RELATED"/>
    <property type="match status" value="1"/>
</dbReference>
<dbReference type="Pfam" id="PF00956">
    <property type="entry name" value="NAP"/>
    <property type="match status" value="1"/>
</dbReference>
<evidence type="ECO:0000256" key="7">
    <source>
        <dbReference type="SAM" id="MobiDB-lite"/>
    </source>
</evidence>
<dbReference type="InterPro" id="IPR037761">
    <property type="entry name" value="C2A_Tricalbin"/>
</dbReference>
<feature type="region of interest" description="Disordered" evidence="7">
    <location>
        <begin position="1592"/>
        <end position="1673"/>
    </location>
</feature>
<dbReference type="CDD" id="cd04045">
    <property type="entry name" value="C2C_Tricalbin-like"/>
    <property type="match status" value="1"/>
</dbReference>
<accession>A0AAF0E8B2</accession>
<feature type="compositionally biased region" description="Basic residues" evidence="7">
    <location>
        <begin position="1660"/>
        <end position="1673"/>
    </location>
</feature>
<dbReference type="PANTHER" id="PTHR46980:SF2">
    <property type="entry name" value="TRICALBIN-1-RELATED"/>
    <property type="match status" value="1"/>
</dbReference>
<dbReference type="Pfam" id="PF25669">
    <property type="entry name" value="SMP_MUG190-like"/>
    <property type="match status" value="1"/>
</dbReference>
<reference evidence="11" key="1">
    <citation type="submission" date="2023-03" db="EMBL/GenBank/DDBJ databases">
        <title>Mating type loci evolution in Malassezia.</title>
        <authorList>
            <person name="Coelho M.A."/>
        </authorList>
    </citation>
    <scope>NUCLEOTIDE SEQUENCE</scope>
    <source>
        <strain evidence="11">CBS 10434</strain>
    </source>
</reference>
<dbReference type="InterPro" id="IPR031468">
    <property type="entry name" value="SMP_LBD"/>
</dbReference>
<dbReference type="InterPro" id="IPR052455">
    <property type="entry name" value="Tricalbin_domain"/>
</dbReference>
<dbReference type="GO" id="GO:0061817">
    <property type="term" value="P:endoplasmic reticulum-plasma membrane tethering"/>
    <property type="evidence" value="ECO:0007669"/>
    <property type="project" value="InterPro"/>
</dbReference>
<dbReference type="InterPro" id="IPR035892">
    <property type="entry name" value="C2_domain_sf"/>
</dbReference>
<dbReference type="InterPro" id="IPR037231">
    <property type="entry name" value="NAP-like_sf"/>
</dbReference>
<dbReference type="CDD" id="cd04044">
    <property type="entry name" value="C2A_Tricalbin-like"/>
    <property type="match status" value="1"/>
</dbReference>
<dbReference type="GO" id="GO:0005634">
    <property type="term" value="C:nucleus"/>
    <property type="evidence" value="ECO:0007669"/>
    <property type="project" value="InterPro"/>
</dbReference>
<feature type="domain" description="C2" evidence="9">
    <location>
        <begin position="850"/>
        <end position="969"/>
    </location>
</feature>
<comment type="subcellular location">
    <subcellularLocation>
        <location evidence="1">Membrane</location>
    </subcellularLocation>
</comment>
<keyword evidence="8" id="KW-1133">Transmembrane helix</keyword>
<evidence type="ECO:0000259" key="9">
    <source>
        <dbReference type="PROSITE" id="PS50004"/>
    </source>
</evidence>
<feature type="compositionally biased region" description="Low complexity" evidence="7">
    <location>
        <begin position="1646"/>
        <end position="1659"/>
    </location>
</feature>
<feature type="compositionally biased region" description="Acidic residues" evidence="7">
    <location>
        <begin position="1196"/>
        <end position="1207"/>
    </location>
</feature>
<evidence type="ECO:0008006" key="13">
    <source>
        <dbReference type="Google" id="ProtNLM"/>
    </source>
</evidence>
<keyword evidence="3" id="KW-0813">Transport</keyword>
<sequence>MTRQPEIGQIPDAVKDAVQSLENEFQAADLEISKMVTRLHEPLLKKRAEIVEKIDGFWPQALTNCVSTNIYIDDDDHALLDHLKRIDVQRDVNDPRACKIEFHFAPNDFIGDEVLIKSFELAPDAGEGTAFDFATDLVPAKTAISWKSDDVNLAKKKPTKGDLNENEDEEDDFEPGSFFSSFFESVSPQVAGSIGRAIVEDLYPNAIQHFETPALYQDEDEDEEDDYEDEEDEEDEDDADREIDLEEEEKKRPSKKAHLGVQVMVQLNPFRGGKNDGPDPKEAEQMIAHELQAEGAEVQTFDEGTSPEEKGKAAQKAIDDVKPRGELAEKQKLKEKEESDKLYRSVPSDVSGTRTRANVNLRDIDRASRERGQMGGDLLIPGALPAGAPSLNIPDWCTVGWVGEARRLLGLSPDEFDIDRSRLRESDVVSTFVHDAYYGYLWTDAAVIVGSCVITYLLTRFGTGWGVVLIVTCIAGTYYTTSMRRTRQRMRDDVSREMARRRMFSENETAQWINHFLARFWLIYEPVLSATIIQTVDEVLRDNCPPFLDSLRLTTFTLGTKAPIVESVRTRPDTEDDVIVMDWKVSFMPSDVQELSVRQASRKINPKVVLTIRVGKGMVGAGLPVLVENMSFVGTMRFRLKLISSFPHVQLVDLSFLEPPDFDFELKPIGGSTFGLDVAALPGLSGFIHNQVHSALGPMMYSPNQFSLNLEELMSGTPLDATAGVLQVTIWSARDLKRLSFSGGAPNPYFNISANDGKEVARTRTKELSSNPTFKETHHVLIKDLEGLLVLALMDDKGSRPHTRLGATQVDLSMLADNPSPGQLNKAIMYGDKPLGSVQFSLDYFPVMKPEVGPDGLLQPLPETAAGILRLTLNQARELVAKAEVEGDLCIKARLLLNRKVIKETPEIKSTLSPIFEDVTEMLVVDRYGSVLTVEMLDMRKRVENPVMASLSVKIDDLVHARDRKQDWFPFPGTEKARLRMSGQWKPVLMSGSINGSNSYRPSIGALKFWLRRARDIKNVEVLSGGKSDPYAMLRVNNLPVTGTLVIGDNLNPVWNQVLYAPVHSTVEVVRLEVFDYQNSTSDRTLGYCDIPVSELAEDDIDNSVYPYASRGRRSYREPLKQPNGTTKGLVEFDVEFVTAMHVEGANFIEQNKKLEAERREKAGLEAQTQGESALTSPDALEEAGAATSAGNARLEEDEDEEEDPDAGVELSPEQVLQSPSGVIVFNLIEGKFPRSRAQLEVVFDDCAWPAYTTEPRKKNYDWDEVGEYVVRELDVSNVWFRARVGPHDNDVIAEYSCSTRSLLESSLTKPVTLQLMPTGENGSFDPTKMIGDTAQNFKPENMVGTVSGLANMPGKAIEAGTDMADKGKDALGKLSKGEMLLASGGCEVMISCRYIPMDVHLEAVESVVNQGTLTIEVLSCANLSSADRGGKSDPYVLFQDNGLTVARSKTVRRNLNPVFNEILPEVMIASRLTHEYCFNVRDWDQVSASDPLGIAVVNLAELEPFETHERTYQLTGEGSNPESTITVRLTFQPRYLNNRTTKDSNLIGGVASGVIGGIGGIGKGVAHGGLHLGRGFAGILGIHKKEAVEQAAAERSAAEEYAASHEPSQAGNNASKWAEGEANSSALQPELQQTMSRQSHRRGPSMSDMASMNDAASSTRRRHRVPNLFKKR</sequence>
<feature type="compositionally biased region" description="Polar residues" evidence="7">
    <location>
        <begin position="1623"/>
        <end position="1638"/>
    </location>
</feature>
<dbReference type="Proteomes" id="UP001220961">
    <property type="component" value="Chromosome 1"/>
</dbReference>
<evidence type="ECO:0000256" key="1">
    <source>
        <dbReference type="ARBA" id="ARBA00004370"/>
    </source>
</evidence>
<dbReference type="SUPFAM" id="SSF49562">
    <property type="entry name" value="C2 domain (Calcium/lipid-binding domain, CaLB)"/>
    <property type="match status" value="4"/>
</dbReference>
<keyword evidence="6 8" id="KW-0472">Membrane</keyword>
<dbReference type="EMBL" id="CP119908">
    <property type="protein sequence ID" value="WFD17957.1"/>
    <property type="molecule type" value="Genomic_DNA"/>
</dbReference>
<evidence type="ECO:0000256" key="5">
    <source>
        <dbReference type="ARBA" id="ARBA00023121"/>
    </source>
</evidence>
<dbReference type="InterPro" id="IPR056910">
    <property type="entry name" value="TCB1-3_C2"/>
</dbReference>
<feature type="compositionally biased region" description="Basic and acidic residues" evidence="7">
    <location>
        <begin position="307"/>
        <end position="343"/>
    </location>
</feature>
<dbReference type="Gene3D" id="3.30.1120.90">
    <property type="entry name" value="Nucleosome assembly protein"/>
    <property type="match status" value="1"/>
</dbReference>
<evidence type="ECO:0000256" key="4">
    <source>
        <dbReference type="ARBA" id="ARBA00023055"/>
    </source>
</evidence>
<feature type="domain" description="C2" evidence="9">
    <location>
        <begin position="1394"/>
        <end position="1513"/>
    </location>
</feature>